<evidence type="ECO:0000313" key="1">
    <source>
        <dbReference type="EMBL" id="QJB35701.1"/>
    </source>
</evidence>
<dbReference type="EMBL" id="CP051205">
    <property type="protein sequence ID" value="QJB35701.1"/>
    <property type="molecule type" value="Genomic_DNA"/>
</dbReference>
<dbReference type="PANTHER" id="PTHR43239">
    <property type="entry name" value="UPF0734 PROTEIN DDB_G0273871/DDB_G0273177"/>
    <property type="match status" value="1"/>
</dbReference>
<evidence type="ECO:0000313" key="4">
    <source>
        <dbReference type="Proteomes" id="UP000503144"/>
    </source>
</evidence>
<name>A0AAE7DAB0_9BACT</name>
<dbReference type="RefSeq" id="WP_168811023.1">
    <property type="nucleotide sequence ID" value="NZ_CP051204.2"/>
</dbReference>
<dbReference type="InterPro" id="IPR011008">
    <property type="entry name" value="Dimeric_a/b-barrel"/>
</dbReference>
<dbReference type="KEGG" id="coy:HF329_32145"/>
<accession>A0AAE7DAB0</accession>
<sequence length="109" mass="12866">MNRYCLALDLVDDPQLIAEYEDYHRNVWPEIKKSITDSGIQNMEIYRAGNRLFMIMEVDDSFSFDRKGAMDAANPTVQKWEQLMWKYQQALPVAKPGEKWIIMDKIFSL</sequence>
<protein>
    <submittedName>
        <fullName evidence="1">L-rhamnose mutarotase</fullName>
    </submittedName>
</protein>
<dbReference type="GO" id="GO:0016857">
    <property type="term" value="F:racemase and epimerase activity, acting on carbohydrates and derivatives"/>
    <property type="evidence" value="ECO:0007669"/>
    <property type="project" value="InterPro"/>
</dbReference>
<keyword evidence="4" id="KW-1185">Reference proteome</keyword>
<gene>
    <name evidence="2" type="ORF">HF324_32070</name>
    <name evidence="1" type="ORF">HF329_32145</name>
</gene>
<reference evidence="1 4" key="2">
    <citation type="submission" date="2020-09" db="EMBL/GenBank/DDBJ databases">
        <authorList>
            <person name="Kittiwongwattana C."/>
        </authorList>
    </citation>
    <scope>NUCLEOTIDE SEQUENCE</scope>
    <source>
        <strain evidence="2 4">1303</strain>
        <strain evidence="1">1310</strain>
    </source>
</reference>
<evidence type="ECO:0000313" key="3">
    <source>
        <dbReference type="Proteomes" id="UP000502421"/>
    </source>
</evidence>
<dbReference type="AlphaFoldDB" id="A0AAE7DAB0"/>
<dbReference type="PANTHER" id="PTHR43239:SF1">
    <property type="entry name" value="UPF0734 PROTEIN DDB_G0273871_DDB_G0273177"/>
    <property type="match status" value="1"/>
</dbReference>
<evidence type="ECO:0000313" key="2">
    <source>
        <dbReference type="EMBL" id="QJB42228.1"/>
    </source>
</evidence>
<dbReference type="Pfam" id="PF05336">
    <property type="entry name" value="rhaM"/>
    <property type="match status" value="1"/>
</dbReference>
<dbReference type="SUPFAM" id="SSF54909">
    <property type="entry name" value="Dimeric alpha+beta barrel"/>
    <property type="match status" value="1"/>
</dbReference>
<dbReference type="InterPro" id="IPR008000">
    <property type="entry name" value="Rham/fucose_mutarotase"/>
</dbReference>
<dbReference type="Proteomes" id="UP000503144">
    <property type="component" value="Chromosome"/>
</dbReference>
<reference evidence="3" key="1">
    <citation type="submission" date="2020-04" db="EMBL/GenBank/DDBJ databases">
        <authorList>
            <person name="Kittiwongwattana C."/>
        </authorList>
    </citation>
    <scope>NUCLEOTIDE SEQUENCE [LARGE SCALE GENOMIC DNA]</scope>
    <source>
        <strain evidence="3">1310</strain>
    </source>
</reference>
<proteinExistence type="predicted"/>
<dbReference type="InterPro" id="IPR052996">
    <property type="entry name" value="Carb_Metab_Mutarotase"/>
</dbReference>
<dbReference type="Gene3D" id="3.30.70.100">
    <property type="match status" value="1"/>
</dbReference>
<dbReference type="Proteomes" id="UP000502421">
    <property type="component" value="Chromosome"/>
</dbReference>
<dbReference type="EMBL" id="CP051204">
    <property type="protein sequence ID" value="QJB42228.1"/>
    <property type="molecule type" value="Genomic_DNA"/>
</dbReference>
<organism evidence="1 3">
    <name type="scientific">Chitinophaga oryzae</name>
    <dbReference type="NCBI Taxonomy" id="2725414"/>
    <lineage>
        <taxon>Bacteria</taxon>
        <taxon>Pseudomonadati</taxon>
        <taxon>Bacteroidota</taxon>
        <taxon>Chitinophagia</taxon>
        <taxon>Chitinophagales</taxon>
        <taxon>Chitinophagaceae</taxon>
        <taxon>Chitinophaga</taxon>
    </lineage>
</organism>